<proteinExistence type="inferred from homology"/>
<dbReference type="GO" id="GO:0045292">
    <property type="term" value="P:mRNA cis splicing, via spliceosome"/>
    <property type="evidence" value="ECO:0007669"/>
    <property type="project" value="TreeGrafter"/>
</dbReference>
<dbReference type="InterPro" id="IPR019134">
    <property type="entry name" value="Cactin_C"/>
</dbReference>
<dbReference type="FunCoup" id="A0A0D2WVQ3">
    <property type="interactions" value="575"/>
</dbReference>
<keyword evidence="8" id="KW-1185">Reference proteome</keyword>
<gene>
    <name evidence="7" type="ORF">CAOG_006691</name>
</gene>
<organism evidence="7 8">
    <name type="scientific">Capsaspora owczarzaki (strain ATCC 30864)</name>
    <dbReference type="NCBI Taxonomy" id="595528"/>
    <lineage>
        <taxon>Eukaryota</taxon>
        <taxon>Filasterea</taxon>
        <taxon>Capsaspora</taxon>
    </lineage>
</organism>
<evidence type="ECO:0000256" key="2">
    <source>
        <dbReference type="ARBA" id="ARBA00034534"/>
    </source>
</evidence>
<protein>
    <recommendedName>
        <fullName evidence="2">Splicing factor Cactin</fullName>
    </recommendedName>
</protein>
<dbReference type="STRING" id="595528.A0A0D2WVQ3"/>
<evidence type="ECO:0000313" key="7">
    <source>
        <dbReference type="EMBL" id="KJE96353.1"/>
    </source>
</evidence>
<feature type="region of interest" description="Disordered" evidence="4">
    <location>
        <begin position="292"/>
        <end position="317"/>
    </location>
</feature>
<keyword evidence="3" id="KW-0175">Coiled coil</keyword>
<dbReference type="PANTHER" id="PTHR21737:SF4">
    <property type="entry name" value="SPLICING FACTOR CACTIN"/>
    <property type="match status" value="1"/>
</dbReference>
<dbReference type="InParanoid" id="A0A0D2WVQ3"/>
<feature type="region of interest" description="Disordered" evidence="4">
    <location>
        <begin position="1"/>
        <end position="41"/>
    </location>
</feature>
<accession>A0A0D2WVQ3</accession>
<dbReference type="Pfam" id="PF10312">
    <property type="entry name" value="Cactin_mid"/>
    <property type="match status" value="1"/>
</dbReference>
<evidence type="ECO:0000259" key="6">
    <source>
        <dbReference type="Pfam" id="PF10312"/>
    </source>
</evidence>
<dbReference type="eggNOG" id="KOG2370">
    <property type="taxonomic scope" value="Eukaryota"/>
</dbReference>
<sequence>MEKARHDENRRELEKVKKRRLEREREQLERDAERTRMMRENEGSAYSQWEAKEDEFHLNQAKMRSQLRLADNRGKPIDLLAHYATNFENVENFDLQEPYHVLRGLTQEDLEDLSADITLYAQLEKGSHVDYWADISTLCLDVLNHRKTGGANSSTVSGAVKADVSKIFLGKTPSQLIALGQQIQNKIAASGTTGVDVEYWETLAVKLKVHMAHARLRDSHMQMLKRMLAELKRMQGLQQSAQRQQRAVLEQEQRRLLQGSGHQGESVFDEADLLTVDADAADAFNKKRLAERQALGPAADDQDDDAEDMDEEADLDDAKYAEERQRILEAGMRFELPLLSADSVLDAEILNPEDDQANLDEQRRRVAAEVAEAAATGEFATEWAGQQAAAAAEDLAGSLLGNPEEHPDLRPFDDSSTTLDLFRSEASKSMEEDEQAFNVDIPLQPQQFSDKYRPRKPRFFNRVHTGFDWNLYNRKHYDKENPPPKVVQGYKFNIFYPDLLDKYATPKYFLERDPTSPDFCIIRFQAGPPYEDIAFKIVKRDWEYSHRFGFRCQFQRGVFQLYFRFQRLRYRR</sequence>
<evidence type="ECO:0000256" key="1">
    <source>
        <dbReference type="ARBA" id="ARBA00006895"/>
    </source>
</evidence>
<dbReference type="Pfam" id="PF09732">
    <property type="entry name" value="CactinC_cactus"/>
    <property type="match status" value="1"/>
</dbReference>
<reference evidence="8" key="1">
    <citation type="submission" date="2011-02" db="EMBL/GenBank/DDBJ databases">
        <title>The Genome Sequence of Capsaspora owczarzaki ATCC 30864.</title>
        <authorList>
            <person name="Russ C."/>
            <person name="Cuomo C."/>
            <person name="Burger G."/>
            <person name="Gray M.W."/>
            <person name="Holland P.W.H."/>
            <person name="King N."/>
            <person name="Lang F.B.F."/>
            <person name="Roger A.J."/>
            <person name="Ruiz-Trillo I."/>
            <person name="Young S.K."/>
            <person name="Zeng Q."/>
            <person name="Gargeya S."/>
            <person name="Alvarado L."/>
            <person name="Berlin A."/>
            <person name="Chapman S.B."/>
            <person name="Chen Z."/>
            <person name="Freedman E."/>
            <person name="Gellesch M."/>
            <person name="Goldberg J."/>
            <person name="Griggs A."/>
            <person name="Gujja S."/>
            <person name="Heilman E."/>
            <person name="Heiman D."/>
            <person name="Howarth C."/>
            <person name="Mehta T."/>
            <person name="Neiman D."/>
            <person name="Pearson M."/>
            <person name="Roberts A."/>
            <person name="Saif S."/>
            <person name="Shea T."/>
            <person name="Shenoy N."/>
            <person name="Sisk P."/>
            <person name="Stolte C."/>
            <person name="Sykes S."/>
            <person name="White J."/>
            <person name="Yandava C."/>
            <person name="Haas B."/>
            <person name="Nusbaum C."/>
            <person name="Birren B."/>
        </authorList>
    </citation>
    <scope>NUCLEOTIDE SEQUENCE</scope>
    <source>
        <strain evidence="8">ATCC 30864</strain>
    </source>
</reference>
<dbReference type="PhylomeDB" id="A0A0D2WVQ3"/>
<dbReference type="GO" id="GO:0005737">
    <property type="term" value="C:cytoplasm"/>
    <property type="evidence" value="ECO:0007669"/>
    <property type="project" value="TreeGrafter"/>
</dbReference>
<dbReference type="SMART" id="SM01050">
    <property type="entry name" value="CactinC_cactus"/>
    <property type="match status" value="1"/>
</dbReference>
<evidence type="ECO:0000313" key="8">
    <source>
        <dbReference type="Proteomes" id="UP000008743"/>
    </source>
</evidence>
<evidence type="ECO:0000259" key="5">
    <source>
        <dbReference type="Pfam" id="PF09732"/>
    </source>
</evidence>
<comment type="similarity">
    <text evidence="1">Belongs to the CACTIN family.</text>
</comment>
<dbReference type="InterPro" id="IPR018816">
    <property type="entry name" value="Cactin_central"/>
</dbReference>
<feature type="compositionally biased region" description="Acidic residues" evidence="4">
    <location>
        <begin position="300"/>
        <end position="315"/>
    </location>
</feature>
<evidence type="ECO:0000256" key="3">
    <source>
        <dbReference type="SAM" id="Coils"/>
    </source>
</evidence>
<feature type="coiled-coil region" evidence="3">
    <location>
        <begin position="224"/>
        <end position="254"/>
    </location>
</feature>
<dbReference type="Proteomes" id="UP000008743">
    <property type="component" value="Unassembled WGS sequence"/>
</dbReference>
<dbReference type="AlphaFoldDB" id="A0A0D2WVQ3"/>
<dbReference type="PANTHER" id="PTHR21737">
    <property type="entry name" value="POLYGLUTAMINE BINDING PROTEIN 1/MARVEL MEMBRANE-ASSOCIATING DOMAIN CONTAINING 3"/>
    <property type="match status" value="1"/>
</dbReference>
<evidence type="ECO:0000256" key="4">
    <source>
        <dbReference type="SAM" id="MobiDB-lite"/>
    </source>
</evidence>
<dbReference type="RefSeq" id="XP_004344312.2">
    <property type="nucleotide sequence ID" value="XM_004344262.2"/>
</dbReference>
<dbReference type="GO" id="GO:0005681">
    <property type="term" value="C:spliceosomal complex"/>
    <property type="evidence" value="ECO:0007669"/>
    <property type="project" value="TreeGrafter"/>
</dbReference>
<feature type="domain" description="Splicing factor cactin central" evidence="6">
    <location>
        <begin position="39"/>
        <end position="220"/>
    </location>
</feature>
<feature type="domain" description="Splicing factor Cactin C-terminal" evidence="5">
    <location>
        <begin position="449"/>
        <end position="572"/>
    </location>
</feature>
<dbReference type="OrthoDB" id="265955at2759"/>
<name>A0A0D2WVQ3_CAPO3</name>
<dbReference type="EMBL" id="KE346371">
    <property type="protein sequence ID" value="KJE96353.1"/>
    <property type="molecule type" value="Genomic_DNA"/>
</dbReference>